<name>A0A0A9FSZ2_ARUDO</name>
<proteinExistence type="predicted"/>
<organism evidence="1">
    <name type="scientific">Arundo donax</name>
    <name type="common">Giant reed</name>
    <name type="synonym">Donax arundinaceus</name>
    <dbReference type="NCBI Taxonomy" id="35708"/>
    <lineage>
        <taxon>Eukaryota</taxon>
        <taxon>Viridiplantae</taxon>
        <taxon>Streptophyta</taxon>
        <taxon>Embryophyta</taxon>
        <taxon>Tracheophyta</taxon>
        <taxon>Spermatophyta</taxon>
        <taxon>Magnoliopsida</taxon>
        <taxon>Liliopsida</taxon>
        <taxon>Poales</taxon>
        <taxon>Poaceae</taxon>
        <taxon>PACMAD clade</taxon>
        <taxon>Arundinoideae</taxon>
        <taxon>Arundineae</taxon>
        <taxon>Arundo</taxon>
    </lineage>
</organism>
<reference evidence="1" key="1">
    <citation type="submission" date="2014-09" db="EMBL/GenBank/DDBJ databases">
        <authorList>
            <person name="Magalhaes I.L.F."/>
            <person name="Oliveira U."/>
            <person name="Santos F.R."/>
            <person name="Vidigal T.H.D.A."/>
            <person name="Brescovit A.D."/>
            <person name="Santos A.J."/>
        </authorList>
    </citation>
    <scope>NUCLEOTIDE SEQUENCE</scope>
    <source>
        <tissue evidence="1">Shoot tissue taken approximately 20 cm above the soil surface</tissue>
    </source>
</reference>
<evidence type="ECO:0000313" key="1">
    <source>
        <dbReference type="EMBL" id="JAE15970.1"/>
    </source>
</evidence>
<reference evidence="1" key="2">
    <citation type="journal article" date="2015" name="Data Brief">
        <title>Shoot transcriptome of the giant reed, Arundo donax.</title>
        <authorList>
            <person name="Barrero R.A."/>
            <person name="Guerrero F.D."/>
            <person name="Moolhuijzen P."/>
            <person name="Goolsby J.A."/>
            <person name="Tidwell J."/>
            <person name="Bellgard S.E."/>
            <person name="Bellgard M.I."/>
        </authorList>
    </citation>
    <scope>NUCLEOTIDE SEQUENCE</scope>
    <source>
        <tissue evidence="1">Shoot tissue taken approximately 20 cm above the soil surface</tissue>
    </source>
</reference>
<sequence>MQCRLAVVVRWHSQSANLFLSET</sequence>
<dbReference type="EMBL" id="GBRH01181926">
    <property type="protein sequence ID" value="JAE15970.1"/>
    <property type="molecule type" value="Transcribed_RNA"/>
</dbReference>
<dbReference type="AlphaFoldDB" id="A0A0A9FSZ2"/>
<accession>A0A0A9FSZ2</accession>
<protein>
    <submittedName>
        <fullName evidence="1">Uncharacterized protein</fullName>
    </submittedName>
</protein>